<evidence type="ECO:0000313" key="2">
    <source>
        <dbReference type="EMBL" id="GAA4636437.1"/>
    </source>
</evidence>
<sequence>MVNPGTKPRSAAEEPRPPINRPWHRCGDTPRVSPDVALLVLTACSHQTPSVAVKGSIVIEDKNAPTTKFQWTDDGYCYTIGRDYLDIAAGAPVTVYDGKRKKVGAGTIGSQAHTGGFMNFGGVSSHSPTTCTFPFTVTGVPKQKLYGVEVTHHGVVNFTAAQVDAGQVKLTLGDPHN</sequence>
<reference evidence="3" key="1">
    <citation type="journal article" date="2019" name="Int. J. Syst. Evol. Microbiol.">
        <title>The Global Catalogue of Microorganisms (GCM) 10K type strain sequencing project: providing services to taxonomists for standard genome sequencing and annotation.</title>
        <authorList>
            <consortium name="The Broad Institute Genomics Platform"/>
            <consortium name="The Broad Institute Genome Sequencing Center for Infectious Disease"/>
            <person name="Wu L."/>
            <person name="Ma J."/>
        </authorList>
    </citation>
    <scope>NUCLEOTIDE SEQUENCE [LARGE SCALE GENOMIC DNA]</scope>
    <source>
        <strain evidence="3">JCM 17939</strain>
    </source>
</reference>
<gene>
    <name evidence="2" type="ORF">GCM10023196_086180</name>
</gene>
<evidence type="ECO:0008006" key="4">
    <source>
        <dbReference type="Google" id="ProtNLM"/>
    </source>
</evidence>
<dbReference type="Proteomes" id="UP001501442">
    <property type="component" value="Unassembled WGS sequence"/>
</dbReference>
<evidence type="ECO:0000313" key="3">
    <source>
        <dbReference type="Proteomes" id="UP001501442"/>
    </source>
</evidence>
<accession>A0ABP8UQY9</accession>
<name>A0ABP8UQY9_9ACTN</name>
<keyword evidence="3" id="KW-1185">Reference proteome</keyword>
<comment type="caution">
    <text evidence="2">The sequence shown here is derived from an EMBL/GenBank/DDBJ whole genome shotgun (WGS) entry which is preliminary data.</text>
</comment>
<feature type="region of interest" description="Disordered" evidence="1">
    <location>
        <begin position="1"/>
        <end position="27"/>
    </location>
</feature>
<protein>
    <recommendedName>
        <fullName evidence="4">Lipoprotein</fullName>
    </recommendedName>
</protein>
<dbReference type="EMBL" id="BAABHK010000017">
    <property type="protein sequence ID" value="GAA4636437.1"/>
    <property type="molecule type" value="Genomic_DNA"/>
</dbReference>
<proteinExistence type="predicted"/>
<organism evidence="2 3">
    <name type="scientific">Actinoallomurus vinaceus</name>
    <dbReference type="NCBI Taxonomy" id="1080074"/>
    <lineage>
        <taxon>Bacteria</taxon>
        <taxon>Bacillati</taxon>
        <taxon>Actinomycetota</taxon>
        <taxon>Actinomycetes</taxon>
        <taxon>Streptosporangiales</taxon>
        <taxon>Thermomonosporaceae</taxon>
        <taxon>Actinoallomurus</taxon>
    </lineage>
</organism>
<evidence type="ECO:0000256" key="1">
    <source>
        <dbReference type="SAM" id="MobiDB-lite"/>
    </source>
</evidence>